<sequence length="212" mass="24449">MNAYEQKLTHAQMQPYPVLARKGTWMAKYAREKRVVNLPQIKIDSFQNRPHAFPIHHLPIHITTMHIWKTIILALSAIVGTAVAFADSSNPQPQTTYLAPLHKANDNERIKGQYIIALHNDYNPDAHRSYIQENLHLNPATNDNWEWIDIAKSYIVTGPSEDAVEQIRRDTNVEEVVEDRFWTPTEEVEVSQPSRKELENFLQELYGSLGEP</sequence>
<gene>
    <name evidence="1" type="ORF">D6D28_08348</name>
</gene>
<name>A0A4S8S879_AURPU</name>
<reference evidence="1 2" key="1">
    <citation type="submission" date="2018-10" db="EMBL/GenBank/DDBJ databases">
        <title>Fifty Aureobasidium pullulans genomes reveal a recombining polyextremotolerant generalist.</title>
        <authorList>
            <person name="Gostincar C."/>
            <person name="Turk M."/>
            <person name="Zajc J."/>
            <person name="Gunde-Cimerman N."/>
        </authorList>
    </citation>
    <scope>NUCLEOTIDE SEQUENCE [LARGE SCALE GENOMIC DNA]</scope>
    <source>
        <strain evidence="1 2">EXF-11900</strain>
    </source>
</reference>
<dbReference type="EMBL" id="QZAF01000524">
    <property type="protein sequence ID" value="THV66462.1"/>
    <property type="molecule type" value="Genomic_DNA"/>
</dbReference>
<comment type="caution">
    <text evidence="1">The sequence shown here is derived from an EMBL/GenBank/DDBJ whole genome shotgun (WGS) entry which is preliminary data.</text>
</comment>
<evidence type="ECO:0000313" key="2">
    <source>
        <dbReference type="Proteomes" id="UP000304951"/>
    </source>
</evidence>
<proteinExistence type="predicted"/>
<dbReference type="AlphaFoldDB" id="A0A4S8S879"/>
<protein>
    <submittedName>
        <fullName evidence="1">Uncharacterized protein</fullName>
    </submittedName>
</protein>
<organism evidence="1 2">
    <name type="scientific">Aureobasidium pullulans</name>
    <name type="common">Black yeast</name>
    <name type="synonym">Pullularia pullulans</name>
    <dbReference type="NCBI Taxonomy" id="5580"/>
    <lineage>
        <taxon>Eukaryota</taxon>
        <taxon>Fungi</taxon>
        <taxon>Dikarya</taxon>
        <taxon>Ascomycota</taxon>
        <taxon>Pezizomycotina</taxon>
        <taxon>Dothideomycetes</taxon>
        <taxon>Dothideomycetidae</taxon>
        <taxon>Dothideales</taxon>
        <taxon>Saccotheciaceae</taxon>
        <taxon>Aureobasidium</taxon>
    </lineage>
</organism>
<accession>A0A4S8S879</accession>
<dbReference type="Proteomes" id="UP000304951">
    <property type="component" value="Unassembled WGS sequence"/>
</dbReference>
<evidence type="ECO:0000313" key="1">
    <source>
        <dbReference type="EMBL" id="THV66462.1"/>
    </source>
</evidence>